<protein>
    <recommendedName>
        <fullName evidence="13">Cytochrome P450</fullName>
    </recommendedName>
</protein>
<dbReference type="GO" id="GO:0016705">
    <property type="term" value="F:oxidoreductase activity, acting on paired donors, with incorporation or reduction of molecular oxygen"/>
    <property type="evidence" value="ECO:0007669"/>
    <property type="project" value="InterPro"/>
</dbReference>
<keyword evidence="7 9" id="KW-0503">Monooxygenase</keyword>
<feature type="chain" id="PRO_5024360846" description="Cytochrome P450" evidence="10">
    <location>
        <begin position="25"/>
        <end position="511"/>
    </location>
</feature>
<evidence type="ECO:0000256" key="9">
    <source>
        <dbReference type="RuleBase" id="RU000461"/>
    </source>
</evidence>
<evidence type="ECO:0000256" key="3">
    <source>
        <dbReference type="ARBA" id="ARBA00022617"/>
    </source>
</evidence>
<dbReference type="SUPFAM" id="SSF48264">
    <property type="entry name" value="Cytochrome P450"/>
    <property type="match status" value="1"/>
</dbReference>
<dbReference type="EMBL" id="QUQM01000005">
    <property type="protein sequence ID" value="KAA8643835.1"/>
    <property type="molecule type" value="Genomic_DNA"/>
</dbReference>
<evidence type="ECO:0000256" key="2">
    <source>
        <dbReference type="ARBA" id="ARBA00010617"/>
    </source>
</evidence>
<dbReference type="PANTHER" id="PTHR46300">
    <property type="entry name" value="P450, PUTATIVE (EUROFUNG)-RELATED-RELATED"/>
    <property type="match status" value="1"/>
</dbReference>
<keyword evidence="3 8" id="KW-0349">Heme</keyword>
<dbReference type="GO" id="GO:0005506">
    <property type="term" value="F:iron ion binding"/>
    <property type="evidence" value="ECO:0007669"/>
    <property type="project" value="InterPro"/>
</dbReference>
<keyword evidence="6 8" id="KW-0408">Iron</keyword>
<comment type="similarity">
    <text evidence="2 9">Belongs to the cytochrome P450 family.</text>
</comment>
<dbReference type="PROSITE" id="PS00086">
    <property type="entry name" value="CYTOCHROME_P450"/>
    <property type="match status" value="1"/>
</dbReference>
<evidence type="ECO:0000256" key="4">
    <source>
        <dbReference type="ARBA" id="ARBA00022723"/>
    </source>
</evidence>
<evidence type="ECO:0000256" key="7">
    <source>
        <dbReference type="ARBA" id="ARBA00023033"/>
    </source>
</evidence>
<feature type="signal peptide" evidence="10">
    <location>
        <begin position="1"/>
        <end position="24"/>
    </location>
</feature>
<dbReference type="OrthoDB" id="1470350at2759"/>
<dbReference type="GO" id="GO:0004497">
    <property type="term" value="F:monooxygenase activity"/>
    <property type="evidence" value="ECO:0007669"/>
    <property type="project" value="UniProtKB-KW"/>
</dbReference>
<evidence type="ECO:0000256" key="10">
    <source>
        <dbReference type="SAM" id="SignalP"/>
    </source>
</evidence>
<evidence type="ECO:0000256" key="1">
    <source>
        <dbReference type="ARBA" id="ARBA00001971"/>
    </source>
</evidence>
<dbReference type="Proteomes" id="UP000324241">
    <property type="component" value="Unassembled WGS sequence"/>
</dbReference>
<dbReference type="InterPro" id="IPR002401">
    <property type="entry name" value="Cyt_P450_E_grp-I"/>
</dbReference>
<dbReference type="PANTHER" id="PTHR46300:SF1">
    <property type="entry name" value="P450, PUTATIVE (EUROFUNG)-RELATED"/>
    <property type="match status" value="1"/>
</dbReference>
<sequence length="511" mass="58848">MSLFFAIFLFAIFIFHICMKKSISLPPGPHPLPVIGHIHLIPDLNPWKTFQKWHKQYGPIFSLRYGWRTVIVIGSHQIAHDLLDKRNENYNSRPRFVIGDECMSKGLRSVYLPYGKKWKRYNHVHVSLLSPRLVPKYRIFQDLESKQLLYNMLHTNDFASCFHRYSASLIYTLAYGRRLSSSATFEVQEIKEISGNVSNILHSKVSLLVEAFPVLNLLPRPMARWRAVGDLSYKRAADFVKRNMMNAEEARSWNWVKEIVSSPESKAFTSNELAHAVGILFEAGSDSTPKVLEVFVLACVLFPNRVSRAQEEIDWVVGPEKLPAFSDKESLPYINAFVNEVLRWRPITPGGVPHATLSEDFYMGYRIPKDAIIVPSHWSLDLDDGTFQDPFDFQPERWIRNPHLPLSSFGFGRRTCPAQKLARNSLFIVMARLLWAYNISYCYENGKRVEVDPWDMTQGSLSGPSPFKASFEIRSPEKQILVERQWVSTEKDVEVLMNEAEKESTIFGNLN</sequence>
<dbReference type="InterPro" id="IPR017972">
    <property type="entry name" value="Cyt_P450_CS"/>
</dbReference>
<keyword evidence="4 8" id="KW-0479">Metal-binding</keyword>
<dbReference type="Pfam" id="PF00067">
    <property type="entry name" value="p450"/>
    <property type="match status" value="1"/>
</dbReference>
<dbReference type="VEuPathDB" id="FungiDB:EYZ11_011306"/>
<accession>A0A5M9M9Y8</accession>
<evidence type="ECO:0000256" key="6">
    <source>
        <dbReference type="ARBA" id="ARBA00023004"/>
    </source>
</evidence>
<dbReference type="GO" id="GO:0020037">
    <property type="term" value="F:heme binding"/>
    <property type="evidence" value="ECO:0007669"/>
    <property type="project" value="InterPro"/>
</dbReference>
<reference evidence="11 12" key="1">
    <citation type="submission" date="2019-08" db="EMBL/GenBank/DDBJ databases">
        <title>The genome sequence of a newly discovered highly antifungal drug resistant Aspergillus species, Aspergillus tanneri NIH 1004.</title>
        <authorList>
            <person name="Mounaud S."/>
            <person name="Singh I."/>
            <person name="Joardar V."/>
            <person name="Pakala S."/>
            <person name="Pakala S."/>
            <person name="Venepally P."/>
            <person name="Chung J.K."/>
            <person name="Losada L."/>
            <person name="Nierman W.C."/>
        </authorList>
    </citation>
    <scope>NUCLEOTIDE SEQUENCE [LARGE SCALE GENOMIC DNA]</scope>
    <source>
        <strain evidence="11 12">NIH1004</strain>
    </source>
</reference>
<evidence type="ECO:0008006" key="13">
    <source>
        <dbReference type="Google" id="ProtNLM"/>
    </source>
</evidence>
<evidence type="ECO:0000313" key="12">
    <source>
        <dbReference type="Proteomes" id="UP000324241"/>
    </source>
</evidence>
<evidence type="ECO:0000313" key="11">
    <source>
        <dbReference type="EMBL" id="KAA8643835.1"/>
    </source>
</evidence>
<keyword evidence="10" id="KW-0732">Signal</keyword>
<organism evidence="11 12">
    <name type="scientific">Aspergillus tanneri</name>
    <dbReference type="NCBI Taxonomy" id="1220188"/>
    <lineage>
        <taxon>Eukaryota</taxon>
        <taxon>Fungi</taxon>
        <taxon>Dikarya</taxon>
        <taxon>Ascomycota</taxon>
        <taxon>Pezizomycotina</taxon>
        <taxon>Eurotiomycetes</taxon>
        <taxon>Eurotiomycetidae</taxon>
        <taxon>Eurotiales</taxon>
        <taxon>Aspergillaceae</taxon>
        <taxon>Aspergillus</taxon>
        <taxon>Aspergillus subgen. Circumdati</taxon>
    </lineage>
</organism>
<dbReference type="CDD" id="cd11065">
    <property type="entry name" value="CYP64-like"/>
    <property type="match status" value="1"/>
</dbReference>
<evidence type="ECO:0000256" key="8">
    <source>
        <dbReference type="PIRSR" id="PIRSR602401-1"/>
    </source>
</evidence>
<gene>
    <name evidence="11" type="ORF">ATNIH1004_010610</name>
</gene>
<comment type="caution">
    <text evidence="11">The sequence shown here is derived from an EMBL/GenBank/DDBJ whole genome shotgun (WGS) entry which is preliminary data.</text>
</comment>
<dbReference type="InterPro" id="IPR036396">
    <property type="entry name" value="Cyt_P450_sf"/>
</dbReference>
<dbReference type="RefSeq" id="XP_033423196.1">
    <property type="nucleotide sequence ID" value="XM_033575178.1"/>
</dbReference>
<dbReference type="InterPro" id="IPR050364">
    <property type="entry name" value="Cytochrome_P450_fung"/>
</dbReference>
<feature type="binding site" description="axial binding residue" evidence="8">
    <location>
        <position position="416"/>
    </location>
    <ligand>
        <name>heme</name>
        <dbReference type="ChEBI" id="CHEBI:30413"/>
    </ligand>
    <ligandPart>
        <name>Fe</name>
        <dbReference type="ChEBI" id="CHEBI:18248"/>
    </ligandPart>
</feature>
<proteinExistence type="inferred from homology"/>
<dbReference type="GeneID" id="54333311"/>
<name>A0A5M9M9Y8_9EURO</name>
<dbReference type="PRINTS" id="PR00385">
    <property type="entry name" value="P450"/>
</dbReference>
<dbReference type="Gene3D" id="1.10.630.10">
    <property type="entry name" value="Cytochrome P450"/>
    <property type="match status" value="1"/>
</dbReference>
<dbReference type="InterPro" id="IPR001128">
    <property type="entry name" value="Cyt_P450"/>
</dbReference>
<comment type="cofactor">
    <cofactor evidence="1 8">
        <name>heme</name>
        <dbReference type="ChEBI" id="CHEBI:30413"/>
    </cofactor>
</comment>
<dbReference type="AlphaFoldDB" id="A0A5M9M9Y8"/>
<dbReference type="PRINTS" id="PR00463">
    <property type="entry name" value="EP450I"/>
</dbReference>
<evidence type="ECO:0000256" key="5">
    <source>
        <dbReference type="ARBA" id="ARBA00023002"/>
    </source>
</evidence>
<keyword evidence="5 9" id="KW-0560">Oxidoreductase</keyword>